<feature type="transmembrane region" description="Helical" evidence="1">
    <location>
        <begin position="800"/>
        <end position="826"/>
    </location>
</feature>
<reference evidence="2" key="1">
    <citation type="submission" date="2016-10" db="EMBL/GenBank/DDBJ databases">
        <authorList>
            <person name="Benchimol M."/>
            <person name="Almeida L.G."/>
            <person name="Vasconcelos A.T."/>
            <person name="Perreira-Neves A."/>
            <person name="Rosa I.A."/>
            <person name="Tasca T."/>
            <person name="Bogo M.R."/>
            <person name="de Souza W."/>
        </authorList>
    </citation>
    <scope>NUCLEOTIDE SEQUENCE [LARGE SCALE GENOMIC DNA]</scope>
    <source>
        <strain evidence="2">K</strain>
    </source>
</reference>
<evidence type="ECO:0000313" key="2">
    <source>
        <dbReference type="EMBL" id="OHT00301.1"/>
    </source>
</evidence>
<feature type="transmembrane region" description="Helical" evidence="1">
    <location>
        <begin position="232"/>
        <end position="250"/>
    </location>
</feature>
<evidence type="ECO:0000313" key="3">
    <source>
        <dbReference type="Proteomes" id="UP000179807"/>
    </source>
</evidence>
<keyword evidence="1" id="KW-1133">Transmembrane helix</keyword>
<feature type="transmembrane region" description="Helical" evidence="1">
    <location>
        <begin position="874"/>
        <end position="898"/>
    </location>
</feature>
<organism evidence="2 3">
    <name type="scientific">Tritrichomonas foetus</name>
    <dbReference type="NCBI Taxonomy" id="1144522"/>
    <lineage>
        <taxon>Eukaryota</taxon>
        <taxon>Metamonada</taxon>
        <taxon>Parabasalia</taxon>
        <taxon>Tritrichomonadida</taxon>
        <taxon>Tritrichomonadidae</taxon>
        <taxon>Tritrichomonas</taxon>
    </lineage>
</organism>
<dbReference type="EMBL" id="MLAK01000960">
    <property type="protein sequence ID" value="OHT00301.1"/>
    <property type="molecule type" value="Genomic_DNA"/>
</dbReference>
<sequence length="1494" mass="173722">MLPQNLKARISIPIGPDFKNAPFYFPLITMMQRECQPSRMIRVITHQYPVFQLILLSMWPHFLHKTQKWEEILINIFFFATLGEDENSVFAFMIFICFFSFFTMFSLFLGVSIYYKRKLAIKPLLYIANVFIHLINPILVVPLGFQFGECIYRFSNTKNAAFLGIGIVTGILWLLSIFLMYVMYFYDSGSIYVSESNLMSYDGFYQPSIVVSSSMILAMSFLFPLINEHLKYAVVGLHIIHSIVFIVWLFKFPFGKPGVNYLIGGLICGSLVNDIVTFTPLINSWIKVPIFLVFTLISYWAFIIIFKKYYIKRVLTKEWNDMKDCLFILRVSMMLNHSLFTKGELIEHIAKNINEGNDRVHFSLFISYFPEYQPIFIAQMAMLKRTKNLTHNSQFILYQLRRLDIGRQHLARIDELPEICSYTNTICRNIKSLWYKLASAPNDVDLFKEIECIGRSMKRTEHKFQELISQYPNNYILAQEYARFLIECEGDIIQATEWVTKSLLLQEGKTFEIDDAIVHFLRFYHFYAPKIVPSFTISNLDDIDLQKKQENINNVMKLAEIRAEFQRSMEGNTVLPIYLFLFISIISCVIHIIYWLIYDSNMFNDFDHTFNTMRIMNLVTNLSNSVILTTIPAFLEILSLQSFNRMPSHDYYQSIIKSNFVHDKNSILNMSMPYLNSVAFGAETGIRQLIDFQNLIIDRLVTRTSLQDFLDGYFNLNLPQYIMLDNNNWTIIESKFHENYVSFFSEFRRIAVGKDKSWYSSLIFYNTITSGEAILKNAYKLYQSLVTHIQKVFSNSAKMVWSYTTISGTIYFITTVPLPIFFYALIRQYFSNIKKIILKTDEEVMMKGTDSISLLKPHDSCDDFHILAGYNFSLILFGVSIICSLLLLGGLIVTQIYYTNIQRLYHRMTIIYYATSIRQCLALELLYDMISEHVFKYLLTNIEVTRENRVEERIRFLQETNRHCNLFDYGNDKFSEEIQLIRSHSKCKTSDLKYKPTLHESLACLSMDSALSKYIEMATTLHKHIYDPGVFNSSLFINFMDLEISILFADQNRIPEIVMEKSFHIKKNFGRNISIIAVILSFVSLIILHMNCIIFYSLRKTMKTLFSFISRIPPQELSSNDELISVLLNTYNEKSEDKEQYQQILYESKLPVVFVDSEMKIQAVNSIFSTVFGYDANFINHQGIHVLISDNSVIGQLETMKYKTGNAKEIKNVVCIKENKSQCKFDLNILPIYKNSIDGNSNKKLSIIVITMIDQSIIHKLEIAYQNLKKYNDNIHRMIYHHPDTTFDGFNTSNSAICLIKIQDYKDEISSYKNVEIKQSLYQQLMEILKIYALLTFINAKNGTITIVASRSHNLTDLVIECLNFSFNILSNIHIESIMGNCTIVVNIGHDLHIEQTNNNNLPKILCHGNTISEAEKLLMMNHYGRICITEKAYQVVASHNLRFTKLSMFNQNFYLVEIPLSISLNSTSDNDAKYMKAALNFQTSIKEITDSNS</sequence>
<keyword evidence="3" id="KW-1185">Reference proteome</keyword>
<keyword evidence="1" id="KW-0812">Transmembrane</keyword>
<evidence type="ECO:0008006" key="4">
    <source>
        <dbReference type="Google" id="ProtNLM"/>
    </source>
</evidence>
<dbReference type="Proteomes" id="UP000179807">
    <property type="component" value="Unassembled WGS sequence"/>
</dbReference>
<proteinExistence type="predicted"/>
<protein>
    <recommendedName>
        <fullName evidence="4">PAS domain-containing protein</fullName>
    </recommendedName>
</protein>
<comment type="caution">
    <text evidence="2">The sequence shown here is derived from an EMBL/GenBank/DDBJ whole genome shotgun (WGS) entry which is preliminary data.</text>
</comment>
<feature type="transmembrane region" description="Helical" evidence="1">
    <location>
        <begin position="126"/>
        <end position="148"/>
    </location>
</feature>
<evidence type="ECO:0000256" key="1">
    <source>
        <dbReference type="SAM" id="Phobius"/>
    </source>
</evidence>
<gene>
    <name evidence="2" type="ORF">TRFO_07955</name>
</gene>
<dbReference type="VEuPathDB" id="TrichDB:TRFO_07955"/>
<accession>A0A1J4JSQ8</accession>
<dbReference type="GeneID" id="94828709"/>
<feature type="transmembrane region" description="Helical" evidence="1">
    <location>
        <begin position="288"/>
        <end position="306"/>
    </location>
</feature>
<feature type="transmembrane region" description="Helical" evidence="1">
    <location>
        <begin position="160"/>
        <end position="186"/>
    </location>
</feature>
<dbReference type="RefSeq" id="XP_068353437.1">
    <property type="nucleotide sequence ID" value="XM_068494005.1"/>
</dbReference>
<feature type="transmembrane region" description="Helical" evidence="1">
    <location>
        <begin position="1073"/>
        <end position="1098"/>
    </location>
</feature>
<feature type="transmembrane region" description="Helical" evidence="1">
    <location>
        <begin position="577"/>
        <end position="598"/>
    </location>
</feature>
<name>A0A1J4JSQ8_9EUKA</name>
<dbReference type="Gene3D" id="3.30.450.20">
    <property type="entry name" value="PAS domain"/>
    <property type="match status" value="1"/>
</dbReference>
<feature type="transmembrane region" description="Helical" evidence="1">
    <location>
        <begin position="89"/>
        <end position="114"/>
    </location>
</feature>
<feature type="transmembrane region" description="Helical" evidence="1">
    <location>
        <begin position="618"/>
        <end position="638"/>
    </location>
</feature>
<feature type="transmembrane region" description="Helical" evidence="1">
    <location>
        <begin position="207"/>
        <end position="226"/>
    </location>
</feature>
<keyword evidence="1" id="KW-0472">Membrane</keyword>